<name>A0A031LUU8_9CREN</name>
<sequence>MRTVGITFFPGWRERLGGFESTIKSAWDMGFTEIFVGLGPGTHWRTPVTEAIKLGKDIMKRAQLMGYYVFSDISPSILSQLGIGIQEIWKLRDMGITGVKLDYGFAIDAVNPIISQGMYVELNASTVTEEEARKLTEIITTEKIRASHNYYPVPFTGLSLEAVKRRSSILEGMGIRVGGFIPTSDFKLRTTAEALRELPPKIASQVLFSLGVSRVLIGDPFPTWKDLAEVSRSRREDWITVRLRPYPGIIGDIFGRLFVLDKDKEYAIVGFNPLPLYVPPKNTVMRRRGTVCLVNEKREFTEVWIMKRDAPPDPAFNVIGEIGEEDLRLIELSSKVVFEAHSPIKP</sequence>
<dbReference type="SUPFAM" id="SSF50891">
    <property type="entry name" value="Cyclophilin-like"/>
    <property type="match status" value="1"/>
</dbReference>
<feature type="domain" description="6-phospho-N-acetylmuramidase C-terminal" evidence="1">
    <location>
        <begin position="278"/>
        <end position="332"/>
    </location>
</feature>
<dbReference type="Gene3D" id="3.20.20.70">
    <property type="entry name" value="Aldolase class I"/>
    <property type="match status" value="1"/>
</dbReference>
<dbReference type="Gene3D" id="2.40.100.10">
    <property type="entry name" value="Cyclophilin-like"/>
    <property type="match status" value="1"/>
</dbReference>
<reference evidence="3 4" key="1">
    <citation type="submission" date="2014-03" db="EMBL/GenBank/DDBJ databases">
        <title>Draft genome sequence of the novel thermoacidophilic archaea Acidianus copahuensis ALE1 strain, isolated from Copahue volcanic area in Neuquen Argentina.</title>
        <authorList>
            <person name="Urbieta M.S."/>
            <person name="Rascovan N."/>
            <person name="Castro C."/>
            <person name="Revale S."/>
            <person name="Giaveno M.A."/>
            <person name="Vazquez M.P."/>
            <person name="Donati E.R."/>
        </authorList>
    </citation>
    <scope>NUCLEOTIDE SEQUENCE [LARGE SCALE GENOMIC DNA]</scope>
    <source>
        <strain evidence="3 4">ALE1</strain>
    </source>
</reference>
<dbReference type="Proteomes" id="UP000024332">
    <property type="component" value="Unassembled WGS sequence"/>
</dbReference>
<dbReference type="Pfam" id="PF19200">
    <property type="entry name" value="MupG_N"/>
    <property type="match status" value="1"/>
</dbReference>
<evidence type="ECO:0000259" key="2">
    <source>
        <dbReference type="Pfam" id="PF19200"/>
    </source>
</evidence>
<dbReference type="InterPro" id="IPR043894">
    <property type="entry name" value="MupG_C"/>
</dbReference>
<evidence type="ECO:0000259" key="1">
    <source>
        <dbReference type="Pfam" id="PF05913"/>
    </source>
</evidence>
<keyword evidence="4" id="KW-1185">Reference proteome</keyword>
<proteinExistence type="predicted"/>
<accession>A0A031LUU8</accession>
<dbReference type="Pfam" id="PF05913">
    <property type="entry name" value="MupG_C"/>
    <property type="match status" value="1"/>
</dbReference>
<evidence type="ECO:0000313" key="3">
    <source>
        <dbReference type="EMBL" id="EZQ11269.1"/>
    </source>
</evidence>
<evidence type="ECO:0008006" key="5">
    <source>
        <dbReference type="Google" id="ProtNLM"/>
    </source>
</evidence>
<dbReference type="SUPFAM" id="SSF51445">
    <property type="entry name" value="(Trans)glycosidases"/>
    <property type="match status" value="1"/>
</dbReference>
<dbReference type="RefSeq" id="WP_048098678.1">
    <property type="nucleotide sequence ID" value="NZ_JFZT01000016.1"/>
</dbReference>
<dbReference type="InterPro" id="IPR029000">
    <property type="entry name" value="Cyclophilin-like_dom_sf"/>
</dbReference>
<comment type="caution">
    <text evidence="3">The sequence shown here is derived from an EMBL/GenBank/DDBJ whole genome shotgun (WGS) entry which is preliminary data.</text>
</comment>
<organism evidence="3 4">
    <name type="scientific">Candidatus Acidianus copahuensis</name>
    <dbReference type="NCBI Taxonomy" id="1160895"/>
    <lineage>
        <taxon>Archaea</taxon>
        <taxon>Thermoproteota</taxon>
        <taxon>Thermoprotei</taxon>
        <taxon>Sulfolobales</taxon>
        <taxon>Sulfolobaceae</taxon>
        <taxon>Acidianus</taxon>
    </lineage>
</organism>
<evidence type="ECO:0000313" key="4">
    <source>
        <dbReference type="Proteomes" id="UP000024332"/>
    </source>
</evidence>
<dbReference type="STRING" id="1160895.CM19_01715"/>
<dbReference type="InterPro" id="IPR008589">
    <property type="entry name" value="MupG"/>
</dbReference>
<protein>
    <recommendedName>
        <fullName evidence="5">6-phospho-N-acetylmuramidase N-terminal domain-containing protein</fullName>
    </recommendedName>
</protein>
<dbReference type="PANTHER" id="PTHR38435:SF2">
    <property type="entry name" value="DUF871 DOMAIN-CONTAINING PROTEIN"/>
    <property type="match status" value="1"/>
</dbReference>
<gene>
    <name evidence="3" type="ORF">CM19_01715</name>
</gene>
<dbReference type="InterPro" id="IPR043797">
    <property type="entry name" value="MupG_N"/>
</dbReference>
<dbReference type="InterPro" id="IPR017853">
    <property type="entry name" value="GH"/>
</dbReference>
<feature type="domain" description="6-phospho-N-acetylmuramidase N-terminal" evidence="2">
    <location>
        <begin position="5"/>
        <end position="231"/>
    </location>
</feature>
<dbReference type="EMBL" id="JFZT01000016">
    <property type="protein sequence ID" value="EZQ11269.1"/>
    <property type="molecule type" value="Genomic_DNA"/>
</dbReference>
<dbReference type="AlphaFoldDB" id="A0A031LUU8"/>
<dbReference type="InterPro" id="IPR013785">
    <property type="entry name" value="Aldolase_TIM"/>
</dbReference>
<dbReference type="PANTHER" id="PTHR38435">
    <property type="match status" value="1"/>
</dbReference>
<dbReference type="OrthoDB" id="25415at2157"/>